<gene>
    <name evidence="2" type="ORF">E2C01_044655</name>
</gene>
<evidence type="ECO:0000256" key="1">
    <source>
        <dbReference type="SAM" id="MobiDB-lite"/>
    </source>
</evidence>
<dbReference type="EMBL" id="VSRR010009758">
    <property type="protein sequence ID" value="MPC50820.1"/>
    <property type="molecule type" value="Genomic_DNA"/>
</dbReference>
<name>A0A5B7FSP7_PORTR</name>
<comment type="caution">
    <text evidence="2">The sequence shown here is derived from an EMBL/GenBank/DDBJ whole genome shotgun (WGS) entry which is preliminary data.</text>
</comment>
<feature type="region of interest" description="Disordered" evidence="1">
    <location>
        <begin position="35"/>
        <end position="58"/>
    </location>
</feature>
<organism evidence="2 3">
    <name type="scientific">Portunus trituberculatus</name>
    <name type="common">Swimming crab</name>
    <name type="synonym">Neptunus trituberculatus</name>
    <dbReference type="NCBI Taxonomy" id="210409"/>
    <lineage>
        <taxon>Eukaryota</taxon>
        <taxon>Metazoa</taxon>
        <taxon>Ecdysozoa</taxon>
        <taxon>Arthropoda</taxon>
        <taxon>Crustacea</taxon>
        <taxon>Multicrustacea</taxon>
        <taxon>Malacostraca</taxon>
        <taxon>Eumalacostraca</taxon>
        <taxon>Eucarida</taxon>
        <taxon>Decapoda</taxon>
        <taxon>Pleocyemata</taxon>
        <taxon>Brachyura</taxon>
        <taxon>Eubrachyura</taxon>
        <taxon>Portunoidea</taxon>
        <taxon>Portunidae</taxon>
        <taxon>Portuninae</taxon>
        <taxon>Portunus</taxon>
    </lineage>
</organism>
<dbReference type="Proteomes" id="UP000324222">
    <property type="component" value="Unassembled WGS sequence"/>
</dbReference>
<accession>A0A5B7FSP7</accession>
<keyword evidence="3" id="KW-1185">Reference proteome</keyword>
<proteinExistence type="predicted"/>
<protein>
    <submittedName>
        <fullName evidence="2">Uncharacterized protein</fullName>
    </submittedName>
</protein>
<dbReference type="AlphaFoldDB" id="A0A5B7FSP7"/>
<evidence type="ECO:0000313" key="3">
    <source>
        <dbReference type="Proteomes" id="UP000324222"/>
    </source>
</evidence>
<sequence>MTLGGPEGVWCTVVLWGMTLGEPEGVWWVKEVGLDDSSGTRRDGTKRGRGGKKRDKVDEGVVPRVWDEAWDGVGCVGETKDEAVDASEETSEARVSKSTNWLVKRAVAK</sequence>
<evidence type="ECO:0000313" key="2">
    <source>
        <dbReference type="EMBL" id="MPC50820.1"/>
    </source>
</evidence>
<reference evidence="2 3" key="1">
    <citation type="submission" date="2019-05" db="EMBL/GenBank/DDBJ databases">
        <title>Another draft genome of Portunus trituberculatus and its Hox gene families provides insights of decapod evolution.</title>
        <authorList>
            <person name="Jeong J.-H."/>
            <person name="Song I."/>
            <person name="Kim S."/>
            <person name="Choi T."/>
            <person name="Kim D."/>
            <person name="Ryu S."/>
            <person name="Kim W."/>
        </authorList>
    </citation>
    <scope>NUCLEOTIDE SEQUENCE [LARGE SCALE GENOMIC DNA]</scope>
    <source>
        <tissue evidence="2">Muscle</tissue>
    </source>
</reference>